<dbReference type="PANTHER" id="PTHR35810">
    <property type="entry name" value="CYTOPLASMIC PROTEIN-RELATED"/>
    <property type="match status" value="1"/>
</dbReference>
<comment type="caution">
    <text evidence="1">The sequence shown here is derived from an EMBL/GenBank/DDBJ whole genome shotgun (WGS) entry which is preliminary data.</text>
</comment>
<dbReference type="PIRSF" id="PIRSF015268">
    <property type="entry name" value="Virulence_RhuM"/>
    <property type="match status" value="1"/>
</dbReference>
<protein>
    <submittedName>
        <fullName evidence="1">Cell filamentation protein Fic</fullName>
    </submittedName>
</protein>
<evidence type="ECO:0000313" key="1">
    <source>
        <dbReference type="EMBL" id="PIT96903.1"/>
    </source>
</evidence>
<dbReference type="EMBL" id="PFAA01000017">
    <property type="protein sequence ID" value="PIT96903.1"/>
    <property type="molecule type" value="Genomic_DNA"/>
</dbReference>
<dbReference type="PANTHER" id="PTHR35810:SF1">
    <property type="entry name" value="CYTOPLASMIC PROTEIN"/>
    <property type="match status" value="1"/>
</dbReference>
<sequence>MTNDNNSGEVIIYEGADGAPNIEVRVEGETVWLSQLQLVELFQSSKANVSEHIKNIFTEKELQKEATVRNFRTVQNEGSRGVSRDIEHYNLDMIISLGYRIKSDIATRFRQWATARLREYLVKGFTMNDEFLKENGGGKYWYELLDRIRDIRSSEKVLYRQALDLYATSLDYNPKALESIKFFKIVQNKLHYAAHGNTASEVIIKRANAGKPFMGLLSFSNGGVSKKDIVIAKNYLDEKELKVLNNIVSAFFDLAEVRVMEHKPMYMKDWIAQLDKLISVFDKKVLTEAGSVSHTEALKKAEVEYKKFQAKTLSPVEKAYLENIKLLEKKVEKKLKL</sequence>
<organism evidence="1 2">
    <name type="scientific">Candidatus Campbellbacteria bacterium CG10_big_fil_rev_8_21_14_0_10_35_52</name>
    <dbReference type="NCBI Taxonomy" id="1974527"/>
    <lineage>
        <taxon>Bacteria</taxon>
        <taxon>Candidatus Campbelliibacteriota</taxon>
    </lineage>
</organism>
<evidence type="ECO:0000313" key="2">
    <source>
        <dbReference type="Proteomes" id="UP000230481"/>
    </source>
</evidence>
<dbReference type="AlphaFoldDB" id="A0A2M6WVS8"/>
<name>A0A2M6WVS8_9BACT</name>
<gene>
    <name evidence="1" type="ORF">COT82_00720</name>
</gene>
<accession>A0A2M6WVS8</accession>
<dbReference type="Pfam" id="PF13310">
    <property type="entry name" value="Virulence_RhuM"/>
    <property type="match status" value="1"/>
</dbReference>
<dbReference type="Proteomes" id="UP000230481">
    <property type="component" value="Unassembled WGS sequence"/>
</dbReference>
<dbReference type="InterPro" id="IPR011204">
    <property type="entry name" value="Virulence_RhuM-like"/>
</dbReference>
<proteinExistence type="predicted"/>
<reference evidence="2" key="1">
    <citation type="submission" date="2017-09" db="EMBL/GenBank/DDBJ databases">
        <title>Depth-based differentiation of microbial function through sediment-hosted aquifers and enrichment of novel symbionts in the deep terrestrial subsurface.</title>
        <authorList>
            <person name="Probst A.J."/>
            <person name="Ladd B."/>
            <person name="Jarett J.K."/>
            <person name="Geller-Mcgrath D.E."/>
            <person name="Sieber C.M.K."/>
            <person name="Emerson J.B."/>
            <person name="Anantharaman K."/>
            <person name="Thomas B.C."/>
            <person name="Malmstrom R."/>
            <person name="Stieglmeier M."/>
            <person name="Klingl A."/>
            <person name="Woyke T."/>
            <person name="Ryan C.M."/>
            <person name="Banfield J.F."/>
        </authorList>
    </citation>
    <scope>NUCLEOTIDE SEQUENCE [LARGE SCALE GENOMIC DNA]</scope>
</reference>